<dbReference type="PANTHER" id="PTHR22901:SF0">
    <property type="entry name" value="SIALATE O-ACETYLESTERASE"/>
    <property type="match status" value="1"/>
</dbReference>
<dbReference type="InterPro" id="IPR036514">
    <property type="entry name" value="SGNH_hydro_sf"/>
</dbReference>
<dbReference type="GO" id="GO:0005975">
    <property type="term" value="P:carbohydrate metabolic process"/>
    <property type="evidence" value="ECO:0007669"/>
    <property type="project" value="TreeGrafter"/>
</dbReference>
<reference evidence="4 5" key="1">
    <citation type="submission" date="2019-09" db="EMBL/GenBank/DDBJ databases">
        <authorList>
            <person name="Cao W.R."/>
        </authorList>
    </citation>
    <scope>NUCLEOTIDE SEQUENCE [LARGE SCALE GENOMIC DNA]</scope>
    <source>
        <strain evidence="4 5">B1N29</strain>
    </source>
</reference>
<evidence type="ECO:0000256" key="2">
    <source>
        <dbReference type="SAM" id="SignalP"/>
    </source>
</evidence>
<organism evidence="4 5">
    <name type="scientific">Pseudotamlana haliotis</name>
    <dbReference type="NCBI Taxonomy" id="2614804"/>
    <lineage>
        <taxon>Bacteria</taxon>
        <taxon>Pseudomonadati</taxon>
        <taxon>Bacteroidota</taxon>
        <taxon>Flavobacteriia</taxon>
        <taxon>Flavobacteriales</taxon>
        <taxon>Flavobacteriaceae</taxon>
        <taxon>Pseudotamlana</taxon>
    </lineage>
</organism>
<gene>
    <name evidence="4" type="ORF">F6U93_07970</name>
</gene>
<keyword evidence="2" id="KW-0732">Signal</keyword>
<keyword evidence="1" id="KW-0378">Hydrolase</keyword>
<feature type="domain" description="Sialate O-acetylesterase" evidence="3">
    <location>
        <begin position="287"/>
        <end position="385"/>
    </location>
</feature>
<sequence>MKFKPTLLLVLLLSTMFSFAQNTLKLDAIFSSKMVLQRQQNIPVWGLAKPETKVEVIFRSDTISTYSDNQGAWRVNFKAYEAGGPFTLLVQSEKESITLNEILIGEVWLASGQSNMHLDLKRTLDGDRVAKNANNPNIRLYYMKPTFPTGKDGVHTLEELDKIQNNQYFNTQGWMKVTPENVLYFSAVAYYFSEKLQEELDVPIGIIHNAVPGSPIESWLSRKDIKQDSVISNYVEQRWVDKEDEKDAMISVAKKQISLKNPGVKQKHPWMPNYNYKNGILPLIHTPIKGVIWYQGESNAESPGIYKTMFSKMVKTWRADWNLNFPFYYVQLTSREDRPAWPEFRFAQSELLNQVPNSKMVVITDAGDRQDTHAKNKKPVGERLALMALGDTYHILKNYESPMFDSISVKKNKFTIHFKGAFKCLKTSDGNAVVGFEISEDNKQFRSISPKIQGKKVTFKYASKNNKTLYVRYAWKSYTEANLVSKKGLPVSTFRTKI</sequence>
<dbReference type="Gene3D" id="3.40.50.1110">
    <property type="entry name" value="SGNH hydrolase"/>
    <property type="match status" value="1"/>
</dbReference>
<dbReference type="GO" id="GO:0001681">
    <property type="term" value="F:sialate O-acetylesterase activity"/>
    <property type="evidence" value="ECO:0007669"/>
    <property type="project" value="InterPro"/>
</dbReference>
<dbReference type="SUPFAM" id="SSF52266">
    <property type="entry name" value="SGNH hydrolase"/>
    <property type="match status" value="1"/>
</dbReference>
<protein>
    <submittedName>
        <fullName evidence="4">Sialate O-acetylesterase</fullName>
    </submittedName>
</protein>
<evidence type="ECO:0000256" key="1">
    <source>
        <dbReference type="ARBA" id="ARBA00022801"/>
    </source>
</evidence>
<dbReference type="PANTHER" id="PTHR22901">
    <property type="entry name" value="SIALATE O-ACETYLESTERASE"/>
    <property type="match status" value="1"/>
</dbReference>
<evidence type="ECO:0000259" key="3">
    <source>
        <dbReference type="Pfam" id="PF03629"/>
    </source>
</evidence>
<dbReference type="RefSeq" id="WP_150938585.1">
    <property type="nucleotide sequence ID" value="NZ_WAAT01000041.1"/>
</dbReference>
<comment type="caution">
    <text evidence="4">The sequence shown here is derived from an EMBL/GenBank/DDBJ whole genome shotgun (WGS) entry which is preliminary data.</text>
</comment>
<feature type="chain" id="PRO_5026818612" evidence="2">
    <location>
        <begin position="21"/>
        <end position="498"/>
    </location>
</feature>
<name>A0A6N6MGJ4_9FLAO</name>
<dbReference type="Pfam" id="PF03629">
    <property type="entry name" value="SASA"/>
    <property type="match status" value="1"/>
</dbReference>
<proteinExistence type="predicted"/>
<dbReference type="AlphaFoldDB" id="A0A6N6MGJ4"/>
<keyword evidence="5" id="KW-1185">Reference proteome</keyword>
<dbReference type="InterPro" id="IPR005181">
    <property type="entry name" value="SASA"/>
</dbReference>
<feature type="signal peptide" evidence="2">
    <location>
        <begin position="1"/>
        <end position="20"/>
    </location>
</feature>
<dbReference type="EMBL" id="WAAT01000041">
    <property type="protein sequence ID" value="KAB1068064.1"/>
    <property type="molecule type" value="Genomic_DNA"/>
</dbReference>
<dbReference type="InterPro" id="IPR039329">
    <property type="entry name" value="SIAE"/>
</dbReference>
<evidence type="ECO:0000313" key="5">
    <source>
        <dbReference type="Proteomes" id="UP000441333"/>
    </source>
</evidence>
<evidence type="ECO:0000313" key="4">
    <source>
        <dbReference type="EMBL" id="KAB1068064.1"/>
    </source>
</evidence>
<dbReference type="Proteomes" id="UP000441333">
    <property type="component" value="Unassembled WGS sequence"/>
</dbReference>
<accession>A0A6N6MGJ4</accession>